<sequence length="238" mass="27060">MASLADVAYSTPCARLLKDSEACEGACREIYNIARFPNVVGIIDCTHIRILASPNAIVRDYVNRKNHHSINVQAVVDHERKFVNVVAKWQGCTHDSFILRHSSVWEAFESRQMTGIILGDSGYANRPWLMPPISSPRDRAEQRAHDKTRVLIEHTFGRWKRRFHSLHGELRIALQNVPDYIIVAAVLHNIAVDLKQPDFLGPEDDFIDDQPECPEPTDNICISSGNAYRNQIVQNYFA</sequence>
<evidence type="ECO:0000256" key="7">
    <source>
        <dbReference type="ARBA" id="ARBA00023242"/>
    </source>
</evidence>
<comment type="cofactor">
    <cofactor evidence="1">
        <name>a divalent metal cation</name>
        <dbReference type="ChEBI" id="CHEBI:60240"/>
    </cofactor>
</comment>
<accession>A0A915ENN4</accession>
<dbReference type="InterPro" id="IPR045249">
    <property type="entry name" value="HARBI1-like"/>
</dbReference>
<dbReference type="Pfam" id="PF13359">
    <property type="entry name" value="DDE_Tnp_4"/>
    <property type="match status" value="1"/>
</dbReference>
<dbReference type="GO" id="GO:0005634">
    <property type="term" value="C:nucleus"/>
    <property type="evidence" value="ECO:0007669"/>
    <property type="project" value="UniProtKB-SubCell"/>
</dbReference>
<feature type="domain" description="DDE Tnp4" evidence="8">
    <location>
        <begin position="43"/>
        <end position="189"/>
    </location>
</feature>
<keyword evidence="9" id="KW-1185">Reference proteome</keyword>
<name>A0A915ENN4_9BILA</name>
<keyword evidence="5" id="KW-0479">Metal-binding</keyword>
<organism evidence="9 10">
    <name type="scientific">Ditylenchus dipsaci</name>
    <dbReference type="NCBI Taxonomy" id="166011"/>
    <lineage>
        <taxon>Eukaryota</taxon>
        <taxon>Metazoa</taxon>
        <taxon>Ecdysozoa</taxon>
        <taxon>Nematoda</taxon>
        <taxon>Chromadorea</taxon>
        <taxon>Rhabditida</taxon>
        <taxon>Tylenchina</taxon>
        <taxon>Tylenchomorpha</taxon>
        <taxon>Sphaerularioidea</taxon>
        <taxon>Anguinidae</taxon>
        <taxon>Anguininae</taxon>
        <taxon>Ditylenchus</taxon>
    </lineage>
</organism>
<comment type="subcellular location">
    <subcellularLocation>
        <location evidence="2">Nucleus</location>
    </subcellularLocation>
</comment>
<evidence type="ECO:0000313" key="10">
    <source>
        <dbReference type="WBParaSite" id="jg7838"/>
    </source>
</evidence>
<keyword evidence="4" id="KW-0540">Nuclease</keyword>
<dbReference type="PANTHER" id="PTHR22930">
    <property type="match status" value="1"/>
</dbReference>
<evidence type="ECO:0000259" key="8">
    <source>
        <dbReference type="Pfam" id="PF13359"/>
    </source>
</evidence>
<dbReference type="GO" id="GO:0046872">
    <property type="term" value="F:metal ion binding"/>
    <property type="evidence" value="ECO:0007669"/>
    <property type="project" value="UniProtKB-KW"/>
</dbReference>
<dbReference type="WBParaSite" id="jg7838">
    <property type="protein sequence ID" value="jg7838"/>
    <property type="gene ID" value="jg7838"/>
</dbReference>
<keyword evidence="7" id="KW-0539">Nucleus</keyword>
<evidence type="ECO:0000256" key="6">
    <source>
        <dbReference type="ARBA" id="ARBA00022801"/>
    </source>
</evidence>
<evidence type="ECO:0000256" key="3">
    <source>
        <dbReference type="ARBA" id="ARBA00006958"/>
    </source>
</evidence>
<proteinExistence type="inferred from homology"/>
<evidence type="ECO:0000256" key="2">
    <source>
        <dbReference type="ARBA" id="ARBA00004123"/>
    </source>
</evidence>
<evidence type="ECO:0000256" key="1">
    <source>
        <dbReference type="ARBA" id="ARBA00001968"/>
    </source>
</evidence>
<dbReference type="Proteomes" id="UP000887574">
    <property type="component" value="Unplaced"/>
</dbReference>
<keyword evidence="6" id="KW-0378">Hydrolase</keyword>
<evidence type="ECO:0000313" key="9">
    <source>
        <dbReference type="Proteomes" id="UP000887574"/>
    </source>
</evidence>
<dbReference type="InterPro" id="IPR027806">
    <property type="entry name" value="HARBI1_dom"/>
</dbReference>
<dbReference type="AlphaFoldDB" id="A0A915ENN4"/>
<comment type="similarity">
    <text evidence="3">Belongs to the HARBI1 family.</text>
</comment>
<dbReference type="GO" id="GO:0016787">
    <property type="term" value="F:hydrolase activity"/>
    <property type="evidence" value="ECO:0007669"/>
    <property type="project" value="UniProtKB-KW"/>
</dbReference>
<protein>
    <submittedName>
        <fullName evidence="10">DDE Tnp4 domain-containing protein</fullName>
    </submittedName>
</protein>
<reference evidence="10" key="1">
    <citation type="submission" date="2022-11" db="UniProtKB">
        <authorList>
            <consortium name="WormBaseParasite"/>
        </authorList>
    </citation>
    <scope>IDENTIFICATION</scope>
</reference>
<evidence type="ECO:0000256" key="4">
    <source>
        <dbReference type="ARBA" id="ARBA00022722"/>
    </source>
</evidence>
<dbReference type="PANTHER" id="PTHR22930:SF250">
    <property type="entry name" value="NUCLEASE HARBI1-LIKE PROTEIN"/>
    <property type="match status" value="1"/>
</dbReference>
<dbReference type="GO" id="GO:0004518">
    <property type="term" value="F:nuclease activity"/>
    <property type="evidence" value="ECO:0007669"/>
    <property type="project" value="UniProtKB-KW"/>
</dbReference>
<evidence type="ECO:0000256" key="5">
    <source>
        <dbReference type="ARBA" id="ARBA00022723"/>
    </source>
</evidence>